<evidence type="ECO:0000256" key="1">
    <source>
        <dbReference type="ARBA" id="ARBA00007626"/>
    </source>
</evidence>
<dbReference type="PANTHER" id="PTHR47874">
    <property type="entry name" value="EXPRESSED PROTEIN"/>
    <property type="match status" value="1"/>
</dbReference>
<keyword evidence="5" id="KW-1185">Reference proteome</keyword>
<reference evidence="4 5" key="1">
    <citation type="submission" date="2024-01" db="EMBL/GenBank/DDBJ databases">
        <authorList>
            <person name="Waweru B."/>
        </authorList>
    </citation>
    <scope>NUCLEOTIDE SEQUENCE [LARGE SCALE GENOMIC DNA]</scope>
</reference>
<protein>
    <recommendedName>
        <fullName evidence="6">Pentatricopeptide repeat-containing protein</fullName>
    </recommendedName>
</protein>
<comment type="similarity">
    <text evidence="1">Belongs to the PPR family. P subfamily.</text>
</comment>
<dbReference type="Proteomes" id="UP001314170">
    <property type="component" value="Unassembled WGS sequence"/>
</dbReference>
<organism evidence="4 5">
    <name type="scientific">Dovyalis caffra</name>
    <dbReference type="NCBI Taxonomy" id="77055"/>
    <lineage>
        <taxon>Eukaryota</taxon>
        <taxon>Viridiplantae</taxon>
        <taxon>Streptophyta</taxon>
        <taxon>Embryophyta</taxon>
        <taxon>Tracheophyta</taxon>
        <taxon>Spermatophyta</taxon>
        <taxon>Magnoliopsida</taxon>
        <taxon>eudicotyledons</taxon>
        <taxon>Gunneridae</taxon>
        <taxon>Pentapetalae</taxon>
        <taxon>rosids</taxon>
        <taxon>fabids</taxon>
        <taxon>Malpighiales</taxon>
        <taxon>Salicaceae</taxon>
        <taxon>Flacourtieae</taxon>
        <taxon>Dovyalis</taxon>
    </lineage>
</organism>
<dbReference type="Pfam" id="PF13041">
    <property type="entry name" value="PPR_2"/>
    <property type="match status" value="1"/>
</dbReference>
<dbReference type="GO" id="GO:0003729">
    <property type="term" value="F:mRNA binding"/>
    <property type="evidence" value="ECO:0007669"/>
    <property type="project" value="InterPro"/>
</dbReference>
<name>A0AAV1S0G1_9ROSI</name>
<evidence type="ECO:0000256" key="3">
    <source>
        <dbReference type="PROSITE-ProRule" id="PRU00708"/>
    </source>
</evidence>
<dbReference type="Gene3D" id="1.25.40.10">
    <property type="entry name" value="Tetratricopeptide repeat domain"/>
    <property type="match status" value="3"/>
</dbReference>
<dbReference type="InterPro" id="IPR011990">
    <property type="entry name" value="TPR-like_helical_dom_sf"/>
</dbReference>
<sequence>MKRRVFKIPDAELLCLKRLSPPSSPTPRTLTTSPSFCHRTKSPFYRFVHSSPPAATSSNHLFSDVVKLFLQQFTRQDKININSNIKSKEKQNLIDTVSCLKDKLLQNDDSVFEILESIKNDDNSLFNDGSAFLELLKLLVPSSRKLALEVFNWRRKQAENYTPMSGEEYAKGIMIAGRNKNVDLAVELFDEAKNKRIKTTSMYNALMTAYMYNGLAGNSKSLFQDLKRDVNCRPSVVSYNILLSVFGRLMLVDHMEAALKEMEGSRILPNSTTYNNLIAGYVTAWMWDSMEKTFQMMNAGPVKPDLNTHLLMLRGYAHSGNVERMELTYELIKDHISARELTLIRAMICAYCKSSKPDRVQKIETLMRLIPENEYRPWLNVLLIRVYAEEDRLERMENSINEAFEHRTTISTVGVMRTIVACYFRCNALDRLTDFINRAKYARWRIMRSLYHCKMVMYGSQNRLGEMESVLIEMENCKFARTKKTFWILYKAYWNCGQWHKAEQVAGLMCKHGHGIPLDAYPS</sequence>
<evidence type="ECO:0000313" key="4">
    <source>
        <dbReference type="EMBL" id="CAK7343862.1"/>
    </source>
</evidence>
<dbReference type="NCBIfam" id="TIGR00756">
    <property type="entry name" value="PPR"/>
    <property type="match status" value="1"/>
</dbReference>
<dbReference type="Pfam" id="PF13812">
    <property type="entry name" value="PPR_3"/>
    <property type="match status" value="1"/>
</dbReference>
<gene>
    <name evidence="4" type="ORF">DCAF_LOCUS17528</name>
</gene>
<feature type="repeat" description="PPR" evidence="3">
    <location>
        <begin position="270"/>
        <end position="304"/>
    </location>
</feature>
<dbReference type="PANTHER" id="PTHR47874:SF1">
    <property type="entry name" value="OS05G0407900 PROTEIN"/>
    <property type="match status" value="1"/>
</dbReference>
<evidence type="ECO:0000313" key="5">
    <source>
        <dbReference type="Proteomes" id="UP001314170"/>
    </source>
</evidence>
<dbReference type="PROSITE" id="PS51375">
    <property type="entry name" value="PPR"/>
    <property type="match status" value="2"/>
</dbReference>
<evidence type="ECO:0008006" key="6">
    <source>
        <dbReference type="Google" id="ProtNLM"/>
    </source>
</evidence>
<keyword evidence="2" id="KW-0677">Repeat</keyword>
<comment type="caution">
    <text evidence="4">The sequence shown here is derived from an EMBL/GenBank/DDBJ whole genome shotgun (WGS) entry which is preliminary data.</text>
</comment>
<dbReference type="InterPro" id="IPR002885">
    <property type="entry name" value="PPR_rpt"/>
</dbReference>
<proteinExistence type="inferred from homology"/>
<dbReference type="InterPro" id="IPR044179">
    <property type="entry name" value="PPR5-like"/>
</dbReference>
<dbReference type="AlphaFoldDB" id="A0AAV1S0G1"/>
<accession>A0AAV1S0G1</accession>
<feature type="repeat" description="PPR" evidence="3">
    <location>
        <begin position="235"/>
        <end position="269"/>
    </location>
</feature>
<dbReference type="EMBL" id="CAWUPB010001160">
    <property type="protein sequence ID" value="CAK7343862.1"/>
    <property type="molecule type" value="Genomic_DNA"/>
</dbReference>
<evidence type="ECO:0000256" key="2">
    <source>
        <dbReference type="ARBA" id="ARBA00022737"/>
    </source>
</evidence>